<evidence type="ECO:0000313" key="2">
    <source>
        <dbReference type="Proteomes" id="UP000315995"/>
    </source>
</evidence>
<reference evidence="1 2" key="1">
    <citation type="submission" date="2019-06" db="EMBL/GenBank/DDBJ databases">
        <title>Persicimonas caeni gen. nov., sp. nov., a predatory bacterium isolated from solar saltern.</title>
        <authorList>
            <person name="Wang S."/>
        </authorList>
    </citation>
    <scope>NUCLEOTIDE SEQUENCE [LARGE SCALE GENOMIC DNA]</scope>
    <source>
        <strain evidence="1 2">YN101</strain>
    </source>
</reference>
<dbReference type="Gene3D" id="3.40.50.410">
    <property type="entry name" value="von Willebrand factor, type A domain"/>
    <property type="match status" value="1"/>
</dbReference>
<dbReference type="EMBL" id="CP041186">
    <property type="protein sequence ID" value="QDG50968.1"/>
    <property type="molecule type" value="Genomic_DNA"/>
</dbReference>
<dbReference type="AlphaFoldDB" id="A0A4Y6PRL8"/>
<dbReference type="PROSITE" id="PS51257">
    <property type="entry name" value="PROKAR_LIPOPROTEIN"/>
    <property type="match status" value="1"/>
</dbReference>
<keyword evidence="2" id="KW-1185">Reference proteome</keyword>
<sequence>MKRLATTLLLGLLAAGCVDDNPGYAPESGLPEACRGGEAFEQPDKLDILMVVDNSGDVEGEQERLASALPEFLDTLVERGVAVRVGVVTTDASAAPGLAPPGQIADGCEQNVQAIASSDDGGDWTKIAACNVVQGEAGQPRQQALEVIERSVVERPGNLGAFLRDDARLLVVVFSNEDDCSSGAQLGGEGAVRTQCVRNAGRLTKVSSYVDAIRDGAPGSEGVALAVVSGPPSAREFGPDEPVRPVCQSTLGAAYPANRLFEAATLFGDDGVFENLCTDDLSFTLAEIAAEAVDVRYCVDQ</sequence>
<dbReference type="Proteomes" id="UP000315995">
    <property type="component" value="Chromosome"/>
</dbReference>
<evidence type="ECO:0008006" key="3">
    <source>
        <dbReference type="Google" id="ProtNLM"/>
    </source>
</evidence>
<accession>A0A4Y6PRL8</accession>
<evidence type="ECO:0000313" key="1">
    <source>
        <dbReference type="EMBL" id="QDG50968.1"/>
    </source>
</evidence>
<dbReference type="RefSeq" id="WP_141197458.1">
    <property type="nucleotide sequence ID" value="NZ_CP041186.1"/>
</dbReference>
<gene>
    <name evidence="1" type="ORF">FIV42_09540</name>
</gene>
<dbReference type="OrthoDB" id="5489833at2"/>
<dbReference type="InterPro" id="IPR036465">
    <property type="entry name" value="vWFA_dom_sf"/>
</dbReference>
<protein>
    <recommendedName>
        <fullName evidence="3">VWA domain-containing protein</fullName>
    </recommendedName>
</protein>
<organism evidence="1 2">
    <name type="scientific">Persicimonas caeni</name>
    <dbReference type="NCBI Taxonomy" id="2292766"/>
    <lineage>
        <taxon>Bacteria</taxon>
        <taxon>Deltaproteobacteria</taxon>
        <taxon>Bradymonadales</taxon>
        <taxon>Bradymonadaceae</taxon>
        <taxon>Persicimonas</taxon>
    </lineage>
</organism>
<name>A0A4Y6PRL8_PERCE</name>
<accession>A0A5B8Y952</accession>
<proteinExistence type="predicted"/>